<feature type="domain" description="DUF6487" evidence="1">
    <location>
        <begin position="3"/>
        <end position="71"/>
    </location>
</feature>
<reference evidence="2 3" key="1">
    <citation type="submission" date="2024-04" db="EMBL/GenBank/DDBJ databases">
        <title>Human intestinal bacterial collection.</title>
        <authorList>
            <person name="Pauvert C."/>
            <person name="Hitch T.C.A."/>
            <person name="Clavel T."/>
        </authorList>
    </citation>
    <scope>NUCLEOTIDE SEQUENCE [LARGE SCALE GENOMIC DNA]</scope>
    <source>
        <strain evidence="2 3">CLA-AA-H236</strain>
    </source>
</reference>
<dbReference type="RefSeq" id="WP_117948549.1">
    <property type="nucleotide sequence ID" value="NZ_JBBNIB010000135.1"/>
</dbReference>
<proteinExistence type="predicted"/>
<dbReference type="Proteomes" id="UP001439984">
    <property type="component" value="Unassembled WGS sequence"/>
</dbReference>
<accession>A0ABV1IRJ5</accession>
<gene>
    <name evidence="2" type="ORF">AAAU72_10400</name>
</gene>
<dbReference type="EMBL" id="JBBNIB010000135">
    <property type="protein sequence ID" value="MEQ2688575.1"/>
    <property type="molecule type" value="Genomic_DNA"/>
</dbReference>
<sequence>MKCPICGEEMLAGGLISAGISVGWVPKDEFDKKGLRRISYQEWHSIGNSSILLGQTKIPNAFLCKKYNKVIGVFDVRKTFSHYEAVTL</sequence>
<comment type="caution">
    <text evidence="2">The sequence shown here is derived from an EMBL/GenBank/DDBJ whole genome shotgun (WGS) entry which is preliminary data.</text>
</comment>
<evidence type="ECO:0000313" key="2">
    <source>
        <dbReference type="EMBL" id="MEQ2688575.1"/>
    </source>
</evidence>
<protein>
    <submittedName>
        <fullName evidence="2">PF20097 family protein</fullName>
    </submittedName>
</protein>
<name>A0ABV1IRJ5_9FIRM</name>
<dbReference type="InterPro" id="IPR045504">
    <property type="entry name" value="DUF6487"/>
</dbReference>
<evidence type="ECO:0000259" key="1">
    <source>
        <dbReference type="Pfam" id="PF20097"/>
    </source>
</evidence>
<evidence type="ECO:0000313" key="3">
    <source>
        <dbReference type="Proteomes" id="UP001439984"/>
    </source>
</evidence>
<organism evidence="2 3">
    <name type="scientific">Faecalibacterium longum</name>
    <dbReference type="NCBI Taxonomy" id="1851428"/>
    <lineage>
        <taxon>Bacteria</taxon>
        <taxon>Bacillati</taxon>
        <taxon>Bacillota</taxon>
        <taxon>Clostridia</taxon>
        <taxon>Eubacteriales</taxon>
        <taxon>Oscillospiraceae</taxon>
        <taxon>Faecalibacterium</taxon>
    </lineage>
</organism>
<keyword evidence="3" id="KW-1185">Reference proteome</keyword>
<dbReference type="Pfam" id="PF20097">
    <property type="entry name" value="DUF6487"/>
    <property type="match status" value="1"/>
</dbReference>